<evidence type="ECO:0000256" key="8">
    <source>
        <dbReference type="ARBA" id="ARBA00047623"/>
    </source>
</evidence>
<dbReference type="EC" id="4.2.1.49" evidence="3 9"/>
<comment type="similarity">
    <text evidence="2 9">Belongs to the urocanase family.</text>
</comment>
<keyword evidence="6 9" id="KW-0456">Lyase</keyword>
<dbReference type="Pfam" id="PF01175">
    <property type="entry name" value="Urocanase"/>
    <property type="match status" value="1"/>
</dbReference>
<keyword evidence="5 9" id="KW-0520">NAD</keyword>
<feature type="domain" description="Urocanase Rossmann-like" evidence="10">
    <location>
        <begin position="141"/>
        <end position="349"/>
    </location>
</feature>
<dbReference type="InterPro" id="IPR023637">
    <property type="entry name" value="Urocanase-like"/>
</dbReference>
<feature type="binding site" evidence="9">
    <location>
        <position position="202"/>
    </location>
    <ligand>
        <name>NAD(+)</name>
        <dbReference type="ChEBI" id="CHEBI:57540"/>
    </ligand>
</feature>
<dbReference type="InterPro" id="IPR035085">
    <property type="entry name" value="Urocanase_Rossmann-like"/>
</dbReference>
<keyword evidence="14" id="KW-1185">Reference proteome</keyword>
<feature type="domain" description="Urocanase C-terminal" evidence="12">
    <location>
        <begin position="352"/>
        <end position="546"/>
    </location>
</feature>
<name>A0ABS6MMP0_9GAMM</name>
<dbReference type="PROSITE" id="PS01233">
    <property type="entry name" value="UROCANASE"/>
    <property type="match status" value="1"/>
</dbReference>
<feature type="binding site" evidence="9">
    <location>
        <position position="493"/>
    </location>
    <ligand>
        <name>NAD(+)</name>
        <dbReference type="ChEBI" id="CHEBI:57540"/>
    </ligand>
</feature>
<evidence type="ECO:0000313" key="13">
    <source>
        <dbReference type="EMBL" id="MBV2130077.1"/>
    </source>
</evidence>
<dbReference type="RefSeq" id="WP_217669969.1">
    <property type="nucleotide sequence ID" value="NZ_JAHRID010000006.1"/>
</dbReference>
<evidence type="ECO:0000256" key="6">
    <source>
        <dbReference type="ARBA" id="ARBA00023239"/>
    </source>
</evidence>
<dbReference type="PIRSF" id="PIRSF001423">
    <property type="entry name" value="Urocanate_hydrat"/>
    <property type="match status" value="1"/>
</dbReference>
<evidence type="ECO:0000256" key="5">
    <source>
        <dbReference type="ARBA" id="ARBA00023027"/>
    </source>
</evidence>
<evidence type="ECO:0000256" key="7">
    <source>
        <dbReference type="ARBA" id="ARBA00031640"/>
    </source>
</evidence>
<dbReference type="Pfam" id="PF17392">
    <property type="entry name" value="Urocanase_C"/>
    <property type="match status" value="1"/>
</dbReference>
<evidence type="ECO:0000256" key="1">
    <source>
        <dbReference type="ARBA" id="ARBA00004794"/>
    </source>
</evidence>
<feature type="binding site" evidence="9">
    <location>
        <begin position="274"/>
        <end position="275"/>
    </location>
    <ligand>
        <name>NAD(+)</name>
        <dbReference type="ChEBI" id="CHEBI:57540"/>
    </ligand>
</feature>
<feature type="binding site" evidence="9">
    <location>
        <position position="197"/>
    </location>
    <ligand>
        <name>NAD(+)</name>
        <dbReference type="ChEBI" id="CHEBI:57540"/>
    </ligand>
</feature>
<feature type="binding site" evidence="9">
    <location>
        <position position="131"/>
    </location>
    <ligand>
        <name>NAD(+)</name>
        <dbReference type="ChEBI" id="CHEBI:57540"/>
    </ligand>
</feature>
<sequence>MTDSRIDNSRVVRAERGATISAKSWQTEAAKRMLMNNLDPEVAEHPQSLVVYGGIGRAARNWQCFDKIVEVLNRLENNQTLLVQSGKPVGVFPTHPDAPRVLIANSNLVPAWANWQHFNELDRKGLMMYGQMTAGSWIYIGTQGIVQGTYETFVAIARQHFNGEAAGKWILTGGLGGMGGAQPLAATMAGFHMIACEVDESRIDFRLKTRYLDKKAYSLDEALAMLEQAKAEGKPTSIGLLANAADVFSDLVKRNITPDVVTDQTSAHDPLNGYLPQGWTMQHAEEQRKTDETGVVKAAKQSMAVQVKAILSLQQRGAVATDYGNNIRQMAKDEGVTNAFDFPGFVPAYIRPLFCQGIGPFRWVALSGDADDIYKTDAKVKELIPDDPHLHNWLDMARQRIQFQGLPARICWIGLKDRARIALAFNEMVKSGELKAPVVIGRDHLDSGSVASPNRETEAMLDGSDAVSDWPLLNALLNTAGGATWVSLHHGGGVGMGYSQHSGVVIVADGTDEAAKRLSRVLWNDPGTGVMRHADAGYDIAVNCAKEQALDLPMVTE</sequence>
<comment type="cofactor">
    <cofactor evidence="9">
        <name>NAD(+)</name>
        <dbReference type="ChEBI" id="CHEBI:57540"/>
    </cofactor>
    <text evidence="9">Binds 1 NAD(+) per subunit.</text>
</comment>
<feature type="binding site" evidence="9">
    <location>
        <begin position="53"/>
        <end position="54"/>
    </location>
    <ligand>
        <name>NAD(+)</name>
        <dbReference type="ChEBI" id="CHEBI:57540"/>
    </ligand>
</feature>
<feature type="binding site" evidence="9">
    <location>
        <begin position="264"/>
        <end position="268"/>
    </location>
    <ligand>
        <name>NAD(+)</name>
        <dbReference type="ChEBI" id="CHEBI:57540"/>
    </ligand>
</feature>
<dbReference type="EMBL" id="JAHRID010000006">
    <property type="protein sequence ID" value="MBV2130077.1"/>
    <property type="molecule type" value="Genomic_DNA"/>
</dbReference>
<dbReference type="NCBIfam" id="TIGR01228">
    <property type="entry name" value="hutU"/>
    <property type="match status" value="1"/>
</dbReference>
<dbReference type="InterPro" id="IPR055351">
    <property type="entry name" value="Urocanase"/>
</dbReference>
<dbReference type="PANTHER" id="PTHR12216:SF4">
    <property type="entry name" value="UROCANATE HYDRATASE"/>
    <property type="match status" value="1"/>
</dbReference>
<comment type="pathway">
    <text evidence="1 9">Amino-acid degradation; L-histidine degradation into L-glutamate; N-formimidoyl-L-glutamate from L-histidine: step 2/3.</text>
</comment>
<protein>
    <recommendedName>
        <fullName evidence="3 9">Urocanate hydratase</fullName>
        <shortName evidence="9">Urocanase</shortName>
        <ecNumber evidence="3 9">4.2.1.49</ecNumber>
    </recommendedName>
    <alternativeName>
        <fullName evidence="7 9">Imidazolonepropionate hydrolase</fullName>
    </alternativeName>
</protein>
<dbReference type="Pfam" id="PF17391">
    <property type="entry name" value="Urocanase_N"/>
    <property type="match status" value="1"/>
</dbReference>
<feature type="domain" description="Urocanase N-terminal" evidence="11">
    <location>
        <begin position="12"/>
        <end position="138"/>
    </location>
</feature>
<keyword evidence="4 9" id="KW-0369">Histidine metabolism</keyword>
<evidence type="ECO:0000256" key="3">
    <source>
        <dbReference type="ARBA" id="ARBA00011992"/>
    </source>
</evidence>
<comment type="caution">
    <text evidence="13">The sequence shown here is derived from an EMBL/GenBank/DDBJ whole genome shotgun (WGS) entry which is preliminary data.</text>
</comment>
<evidence type="ECO:0000259" key="12">
    <source>
        <dbReference type="Pfam" id="PF17392"/>
    </source>
</evidence>
<feature type="binding site" evidence="9">
    <location>
        <begin position="243"/>
        <end position="244"/>
    </location>
    <ligand>
        <name>NAD(+)</name>
        <dbReference type="ChEBI" id="CHEBI:57540"/>
    </ligand>
</feature>
<feature type="binding site" evidence="9">
    <location>
        <position position="323"/>
    </location>
    <ligand>
        <name>NAD(+)</name>
        <dbReference type="ChEBI" id="CHEBI:57540"/>
    </ligand>
</feature>
<evidence type="ECO:0000313" key="14">
    <source>
        <dbReference type="Proteomes" id="UP000704611"/>
    </source>
</evidence>
<accession>A0ABS6MMP0</accession>
<dbReference type="NCBIfam" id="NF003820">
    <property type="entry name" value="PRK05414.1"/>
    <property type="match status" value="1"/>
</dbReference>
<proteinExistence type="inferred from homology"/>
<feature type="active site" evidence="9">
    <location>
        <position position="411"/>
    </location>
</feature>
<dbReference type="InterPro" id="IPR035400">
    <property type="entry name" value="Urocanase_N"/>
</dbReference>
<evidence type="ECO:0000256" key="9">
    <source>
        <dbReference type="HAMAP-Rule" id="MF_00577"/>
    </source>
</evidence>
<keyword evidence="9" id="KW-0963">Cytoplasm</keyword>
<evidence type="ECO:0000256" key="4">
    <source>
        <dbReference type="ARBA" id="ARBA00022808"/>
    </source>
</evidence>
<comment type="subcellular location">
    <subcellularLocation>
        <location evidence="9">Cytoplasm</location>
    </subcellularLocation>
</comment>
<comment type="catalytic activity">
    <reaction evidence="8 9">
        <text>4-imidazolone-5-propanoate = trans-urocanate + H2O</text>
        <dbReference type="Rhea" id="RHEA:13101"/>
        <dbReference type="ChEBI" id="CHEBI:15377"/>
        <dbReference type="ChEBI" id="CHEBI:17771"/>
        <dbReference type="ChEBI" id="CHEBI:77893"/>
        <dbReference type="EC" id="4.2.1.49"/>
    </reaction>
</comment>
<dbReference type="Proteomes" id="UP000704611">
    <property type="component" value="Unassembled WGS sequence"/>
</dbReference>
<dbReference type="InterPro" id="IPR023636">
    <property type="entry name" value="Urocanase_CS"/>
</dbReference>
<dbReference type="PANTHER" id="PTHR12216">
    <property type="entry name" value="UROCANATE HYDRATASE"/>
    <property type="match status" value="1"/>
</dbReference>
<feature type="binding site" evidence="9">
    <location>
        <begin position="177"/>
        <end position="179"/>
    </location>
    <ligand>
        <name>NAD(+)</name>
        <dbReference type="ChEBI" id="CHEBI:57540"/>
    </ligand>
</feature>
<dbReference type="HAMAP" id="MF_00577">
    <property type="entry name" value="HutU"/>
    <property type="match status" value="1"/>
</dbReference>
<organism evidence="13 14">
    <name type="scientific">Arsukibacterium indicum</name>
    <dbReference type="NCBI Taxonomy" id="2848612"/>
    <lineage>
        <taxon>Bacteria</taxon>
        <taxon>Pseudomonadati</taxon>
        <taxon>Pseudomonadota</taxon>
        <taxon>Gammaproteobacteria</taxon>
        <taxon>Chromatiales</taxon>
        <taxon>Chromatiaceae</taxon>
        <taxon>Arsukibacterium</taxon>
    </lineage>
</organism>
<dbReference type="InterPro" id="IPR035401">
    <property type="entry name" value="Urocanase_C"/>
</dbReference>
<evidence type="ECO:0000256" key="2">
    <source>
        <dbReference type="ARBA" id="ARBA00007578"/>
    </source>
</evidence>
<evidence type="ECO:0000259" key="10">
    <source>
        <dbReference type="Pfam" id="PF01175"/>
    </source>
</evidence>
<reference evidence="13 14" key="1">
    <citation type="submission" date="2021-06" db="EMBL/GenBank/DDBJ databases">
        <title>Rheinheimera indica sp. nov., isolated from deep-sea sediment.</title>
        <authorList>
            <person name="Wang Z."/>
            <person name="Zhang X.-Y."/>
        </authorList>
    </citation>
    <scope>NUCLEOTIDE SEQUENCE [LARGE SCALE GENOMIC DNA]</scope>
    <source>
        <strain evidence="13 14">SM2107</strain>
    </source>
</reference>
<dbReference type="GO" id="GO:0016153">
    <property type="term" value="F:urocanate hydratase activity"/>
    <property type="evidence" value="ECO:0007669"/>
    <property type="project" value="UniProtKB-EC"/>
</dbReference>
<evidence type="ECO:0000259" key="11">
    <source>
        <dbReference type="Pfam" id="PF17391"/>
    </source>
</evidence>
<gene>
    <name evidence="9 13" type="primary">hutU</name>
    <name evidence="13" type="ORF">KQY15_13375</name>
</gene>
<comment type="function">
    <text evidence="9">Catalyzes the conversion of urocanate to 4-imidazolone-5-propionate.</text>
</comment>